<comment type="caution">
    <text evidence="1">The sequence shown here is derived from an EMBL/GenBank/DDBJ whole genome shotgun (WGS) entry which is preliminary data.</text>
</comment>
<name>A0A402ADT9_9CHLR</name>
<evidence type="ECO:0000313" key="2">
    <source>
        <dbReference type="Proteomes" id="UP000287188"/>
    </source>
</evidence>
<accession>A0A402ADT9</accession>
<reference evidence="2" key="1">
    <citation type="submission" date="2018-12" db="EMBL/GenBank/DDBJ databases">
        <title>Tengunoibacter tsumagoiensis gen. nov., sp. nov., Dictyobacter kobayashii sp. nov., D. alpinus sp. nov., and D. joshuensis sp. nov. and description of Dictyobacteraceae fam. nov. within the order Ktedonobacterales isolated from Tengu-no-mugimeshi.</title>
        <authorList>
            <person name="Wang C.M."/>
            <person name="Zheng Y."/>
            <person name="Sakai Y."/>
            <person name="Toyoda A."/>
            <person name="Minakuchi Y."/>
            <person name="Abe K."/>
            <person name="Yokota A."/>
            <person name="Yabe S."/>
        </authorList>
    </citation>
    <scope>NUCLEOTIDE SEQUENCE [LARGE SCALE GENOMIC DNA]</scope>
    <source>
        <strain evidence="2">Uno11</strain>
    </source>
</reference>
<dbReference type="Proteomes" id="UP000287188">
    <property type="component" value="Unassembled WGS sequence"/>
</dbReference>
<evidence type="ECO:0000313" key="1">
    <source>
        <dbReference type="EMBL" id="GCE17261.1"/>
    </source>
</evidence>
<proteinExistence type="predicted"/>
<dbReference type="EMBL" id="BIFS01000001">
    <property type="protein sequence ID" value="GCE17261.1"/>
    <property type="molecule type" value="Genomic_DNA"/>
</dbReference>
<keyword evidence="2" id="KW-1185">Reference proteome</keyword>
<protein>
    <submittedName>
        <fullName evidence="1">Uncharacterized protein</fullName>
    </submittedName>
</protein>
<organism evidence="1 2">
    <name type="scientific">Dictyobacter kobayashii</name>
    <dbReference type="NCBI Taxonomy" id="2014872"/>
    <lineage>
        <taxon>Bacteria</taxon>
        <taxon>Bacillati</taxon>
        <taxon>Chloroflexota</taxon>
        <taxon>Ktedonobacteria</taxon>
        <taxon>Ktedonobacterales</taxon>
        <taxon>Dictyobacteraceae</taxon>
        <taxon>Dictyobacter</taxon>
    </lineage>
</organism>
<sequence>MTLQGLLTLLTQRPEFRRLKEKIQNTEGIPALTGITEAARPYIAASLAVSLKQPCCL</sequence>
<dbReference type="RefSeq" id="WP_161977118.1">
    <property type="nucleotide sequence ID" value="NZ_BIFS01000001.1"/>
</dbReference>
<dbReference type="AlphaFoldDB" id="A0A402ADT9"/>
<gene>
    <name evidence="1" type="ORF">KDK_10610</name>
</gene>